<dbReference type="OrthoDB" id="3008004at2759"/>
<dbReference type="AlphaFoldDB" id="A0A4Y7TUK8"/>
<reference evidence="4 5" key="1">
    <citation type="journal article" date="2019" name="Nat. Ecol. Evol.">
        <title>Megaphylogeny resolves global patterns of mushroom evolution.</title>
        <authorList>
            <person name="Varga T."/>
            <person name="Krizsan K."/>
            <person name="Foldi C."/>
            <person name="Dima B."/>
            <person name="Sanchez-Garcia M."/>
            <person name="Sanchez-Ramirez S."/>
            <person name="Szollosi G.J."/>
            <person name="Szarkandi J.G."/>
            <person name="Papp V."/>
            <person name="Albert L."/>
            <person name="Andreopoulos W."/>
            <person name="Angelini C."/>
            <person name="Antonin V."/>
            <person name="Barry K.W."/>
            <person name="Bougher N.L."/>
            <person name="Buchanan P."/>
            <person name="Buyck B."/>
            <person name="Bense V."/>
            <person name="Catcheside P."/>
            <person name="Chovatia M."/>
            <person name="Cooper J."/>
            <person name="Damon W."/>
            <person name="Desjardin D."/>
            <person name="Finy P."/>
            <person name="Geml J."/>
            <person name="Haridas S."/>
            <person name="Hughes K."/>
            <person name="Justo A."/>
            <person name="Karasinski D."/>
            <person name="Kautmanova I."/>
            <person name="Kiss B."/>
            <person name="Kocsube S."/>
            <person name="Kotiranta H."/>
            <person name="LaButti K.M."/>
            <person name="Lechner B.E."/>
            <person name="Liimatainen K."/>
            <person name="Lipzen A."/>
            <person name="Lukacs Z."/>
            <person name="Mihaltcheva S."/>
            <person name="Morgado L.N."/>
            <person name="Niskanen T."/>
            <person name="Noordeloos M.E."/>
            <person name="Ohm R.A."/>
            <person name="Ortiz-Santana B."/>
            <person name="Ovrebo C."/>
            <person name="Racz N."/>
            <person name="Riley R."/>
            <person name="Savchenko A."/>
            <person name="Shiryaev A."/>
            <person name="Soop K."/>
            <person name="Spirin V."/>
            <person name="Szebenyi C."/>
            <person name="Tomsovsky M."/>
            <person name="Tulloss R.E."/>
            <person name="Uehling J."/>
            <person name="Grigoriev I.V."/>
            <person name="Vagvolgyi C."/>
            <person name="Papp T."/>
            <person name="Martin F.M."/>
            <person name="Miettinen O."/>
            <person name="Hibbett D.S."/>
            <person name="Nagy L.G."/>
        </authorList>
    </citation>
    <scope>NUCLEOTIDE SEQUENCE [LARGE SCALE GENOMIC DNA]</scope>
    <source>
        <strain evidence="4 5">FP101781</strain>
    </source>
</reference>
<gene>
    <name evidence="4" type="ORF">FA13DRAFT_1726678</name>
</gene>
<keyword evidence="2" id="KW-0812">Transmembrane</keyword>
<comment type="caution">
    <text evidence="4">The sequence shown here is derived from an EMBL/GenBank/DDBJ whole genome shotgun (WGS) entry which is preliminary data.</text>
</comment>
<keyword evidence="2" id="KW-1133">Transmembrane helix</keyword>
<evidence type="ECO:0000313" key="4">
    <source>
        <dbReference type="EMBL" id="TEB37568.1"/>
    </source>
</evidence>
<dbReference type="CDD" id="cd12087">
    <property type="entry name" value="TM_EGFR-like"/>
    <property type="match status" value="1"/>
</dbReference>
<proteinExistence type="predicted"/>
<evidence type="ECO:0000256" key="2">
    <source>
        <dbReference type="SAM" id="Phobius"/>
    </source>
</evidence>
<name>A0A4Y7TUK8_COPMI</name>
<dbReference type="Proteomes" id="UP000298030">
    <property type="component" value="Unassembled WGS sequence"/>
</dbReference>
<feature type="compositionally biased region" description="Basic and acidic residues" evidence="1">
    <location>
        <begin position="206"/>
        <end position="216"/>
    </location>
</feature>
<feature type="signal peptide" evidence="3">
    <location>
        <begin position="1"/>
        <end position="20"/>
    </location>
</feature>
<evidence type="ECO:0000256" key="1">
    <source>
        <dbReference type="SAM" id="MobiDB-lite"/>
    </source>
</evidence>
<dbReference type="EMBL" id="QPFP01000004">
    <property type="protein sequence ID" value="TEB37568.1"/>
    <property type="molecule type" value="Genomic_DNA"/>
</dbReference>
<feature type="region of interest" description="Disordered" evidence="1">
    <location>
        <begin position="158"/>
        <end position="269"/>
    </location>
</feature>
<evidence type="ECO:0000313" key="5">
    <source>
        <dbReference type="Proteomes" id="UP000298030"/>
    </source>
</evidence>
<keyword evidence="2" id="KW-0472">Membrane</keyword>
<accession>A0A4Y7TUK8</accession>
<protein>
    <recommendedName>
        <fullName evidence="6">Mid2 domain-containing protein</fullName>
    </recommendedName>
</protein>
<feature type="chain" id="PRO_5021384319" description="Mid2 domain-containing protein" evidence="3">
    <location>
        <begin position="21"/>
        <end position="269"/>
    </location>
</feature>
<keyword evidence="5" id="KW-1185">Reference proteome</keyword>
<feature type="transmembrane region" description="Helical" evidence="2">
    <location>
        <begin position="120"/>
        <end position="142"/>
    </location>
</feature>
<sequence length="269" mass="27970">MVRLISLAAVLALVPALALAQETTPPPLNTNTGSGARTSTHTTITLRSSGSVTTTAGITAFTGAGGYVSRYPVRVTSNGVVYISTATITLIPATNRPSVTGLPANTLGSSSSGSGTNRGAIAGGVIGACAVIIAVIATMLWFRRRSPAHWKAKTRGWRNIGGAAGTGSGKPPLLPTTNESQPDFGNAEPKFPEFKRPTPAHSVTDLQKENPFKDPVEVPPPALYIREHRQPVHDPFADPPASPSSPTGPARPSHHRATSSVNPLLTPRD</sequence>
<feature type="compositionally biased region" description="Basic and acidic residues" evidence="1">
    <location>
        <begin position="225"/>
        <end position="236"/>
    </location>
</feature>
<organism evidence="4 5">
    <name type="scientific">Coprinellus micaceus</name>
    <name type="common">Glistening ink-cap mushroom</name>
    <name type="synonym">Coprinus micaceus</name>
    <dbReference type="NCBI Taxonomy" id="71717"/>
    <lineage>
        <taxon>Eukaryota</taxon>
        <taxon>Fungi</taxon>
        <taxon>Dikarya</taxon>
        <taxon>Basidiomycota</taxon>
        <taxon>Agaricomycotina</taxon>
        <taxon>Agaricomycetes</taxon>
        <taxon>Agaricomycetidae</taxon>
        <taxon>Agaricales</taxon>
        <taxon>Agaricineae</taxon>
        <taxon>Psathyrellaceae</taxon>
        <taxon>Coprinellus</taxon>
    </lineage>
</organism>
<keyword evidence="3" id="KW-0732">Signal</keyword>
<evidence type="ECO:0000256" key="3">
    <source>
        <dbReference type="SAM" id="SignalP"/>
    </source>
</evidence>
<evidence type="ECO:0008006" key="6">
    <source>
        <dbReference type="Google" id="ProtNLM"/>
    </source>
</evidence>